<feature type="compositionally biased region" description="Acidic residues" evidence="1">
    <location>
        <begin position="114"/>
        <end position="123"/>
    </location>
</feature>
<dbReference type="Proteomes" id="UP000770661">
    <property type="component" value="Unassembled WGS sequence"/>
</dbReference>
<protein>
    <submittedName>
        <fullName evidence="2">Utrophin</fullName>
    </submittedName>
</protein>
<dbReference type="AlphaFoldDB" id="A0A8J4YAD7"/>
<name>A0A8J4YAD7_CHIOP</name>
<feature type="region of interest" description="Disordered" evidence="1">
    <location>
        <begin position="114"/>
        <end position="133"/>
    </location>
</feature>
<evidence type="ECO:0000313" key="2">
    <source>
        <dbReference type="EMBL" id="KAG0717770.1"/>
    </source>
</evidence>
<accession>A0A8J4YAD7</accession>
<comment type="caution">
    <text evidence="2">The sequence shown here is derived from an EMBL/GenBank/DDBJ whole genome shotgun (WGS) entry which is preliminary data.</text>
</comment>
<dbReference type="OrthoDB" id="6728421at2759"/>
<proteinExistence type="predicted"/>
<dbReference type="Gene3D" id="1.20.58.60">
    <property type="match status" value="1"/>
</dbReference>
<gene>
    <name evidence="2" type="primary">UTRN</name>
    <name evidence="2" type="ORF">GWK47_053778</name>
</gene>
<sequence>MQEEKDYFDLLLDDTPVARRQEDLHEELTKTLEGWQRAHSETPIKKDLFPSYHREAWVKLFIKYNSPLPSSAAVARMFSSAGDILRAKRSSLTASNFEELVFMRGNMELPGFREEEDQEMEQEEDKKGLKESPQTTLTYVNSQVPDKKSVMMYVMCLFQALPHDAFSMDTLDTSLGLEAASLSPQGLGVAADMKGRPLSTVSIGLGGYQRTLEEVLTWLLGAEDRLAAMPPIADSTDDVKEQFHDLEVGGCFFSFLFLKDIFSVHVMYFALFLS</sequence>
<evidence type="ECO:0000256" key="1">
    <source>
        <dbReference type="SAM" id="MobiDB-lite"/>
    </source>
</evidence>
<evidence type="ECO:0000313" key="3">
    <source>
        <dbReference type="Proteomes" id="UP000770661"/>
    </source>
</evidence>
<dbReference type="EMBL" id="JACEEZ010017125">
    <property type="protein sequence ID" value="KAG0717770.1"/>
    <property type="molecule type" value="Genomic_DNA"/>
</dbReference>
<keyword evidence="3" id="KW-1185">Reference proteome</keyword>
<organism evidence="2 3">
    <name type="scientific">Chionoecetes opilio</name>
    <name type="common">Atlantic snow crab</name>
    <name type="synonym">Cancer opilio</name>
    <dbReference type="NCBI Taxonomy" id="41210"/>
    <lineage>
        <taxon>Eukaryota</taxon>
        <taxon>Metazoa</taxon>
        <taxon>Ecdysozoa</taxon>
        <taxon>Arthropoda</taxon>
        <taxon>Crustacea</taxon>
        <taxon>Multicrustacea</taxon>
        <taxon>Malacostraca</taxon>
        <taxon>Eumalacostraca</taxon>
        <taxon>Eucarida</taxon>
        <taxon>Decapoda</taxon>
        <taxon>Pleocyemata</taxon>
        <taxon>Brachyura</taxon>
        <taxon>Eubrachyura</taxon>
        <taxon>Majoidea</taxon>
        <taxon>Majidae</taxon>
        <taxon>Chionoecetes</taxon>
    </lineage>
</organism>
<reference evidence="2" key="1">
    <citation type="submission" date="2020-07" db="EMBL/GenBank/DDBJ databases">
        <title>The High-quality genome of the commercially important snow crab, Chionoecetes opilio.</title>
        <authorList>
            <person name="Jeong J.-H."/>
            <person name="Ryu S."/>
        </authorList>
    </citation>
    <scope>NUCLEOTIDE SEQUENCE</scope>
    <source>
        <strain evidence="2">MADBK_172401_WGS</strain>
        <tissue evidence="2">Digestive gland</tissue>
    </source>
</reference>